<dbReference type="PANTHER" id="PTHR46124">
    <property type="entry name" value="D-AMINOACYL-TRNA DEACYLASE"/>
    <property type="match status" value="1"/>
</dbReference>
<dbReference type="FunFam" id="3.20.20.140:FF:000005">
    <property type="entry name" value="TatD family hydrolase"/>
    <property type="match status" value="1"/>
</dbReference>
<keyword evidence="2 4" id="KW-0378">Hydrolase</keyword>
<feature type="binding site" evidence="3">
    <location>
        <position position="126"/>
    </location>
    <ligand>
        <name>a divalent metal cation</name>
        <dbReference type="ChEBI" id="CHEBI:60240"/>
        <label>2</label>
    </ligand>
</feature>
<dbReference type="Pfam" id="PF01026">
    <property type="entry name" value="TatD_DNase"/>
    <property type="match status" value="1"/>
</dbReference>
<keyword evidence="1 3" id="KW-0479">Metal-binding</keyword>
<dbReference type="CDD" id="cd01310">
    <property type="entry name" value="TatD_DNAse"/>
    <property type="match status" value="1"/>
</dbReference>
<feature type="binding site" evidence="3">
    <location>
        <position position="90"/>
    </location>
    <ligand>
        <name>a divalent metal cation</name>
        <dbReference type="ChEBI" id="CHEBI:60240"/>
        <label>1</label>
    </ligand>
</feature>
<accession>A0A6J4QJ94</accession>
<feature type="binding site" evidence="3">
    <location>
        <position position="148"/>
    </location>
    <ligand>
        <name>a divalent metal cation</name>
        <dbReference type="ChEBI" id="CHEBI:60240"/>
        <label>2</label>
    </ligand>
</feature>
<dbReference type="Gene3D" id="3.20.20.140">
    <property type="entry name" value="Metal-dependent hydrolases"/>
    <property type="match status" value="1"/>
</dbReference>
<dbReference type="AlphaFoldDB" id="A0A6J4QJ94"/>
<dbReference type="GO" id="GO:0016788">
    <property type="term" value="F:hydrolase activity, acting on ester bonds"/>
    <property type="evidence" value="ECO:0007669"/>
    <property type="project" value="InterPro"/>
</dbReference>
<evidence type="ECO:0000313" key="4">
    <source>
        <dbReference type="EMBL" id="CAA9446260.1"/>
    </source>
</evidence>
<dbReference type="InterPro" id="IPR015991">
    <property type="entry name" value="TatD/YcfH-like"/>
</dbReference>
<protein>
    <submittedName>
        <fullName evidence="4">Uncharacterized metal-dependent hydrolase YcfH</fullName>
    </submittedName>
</protein>
<dbReference type="GO" id="GO:0004536">
    <property type="term" value="F:DNA nuclease activity"/>
    <property type="evidence" value="ECO:0007669"/>
    <property type="project" value="InterPro"/>
</dbReference>
<reference evidence="4" key="1">
    <citation type="submission" date="2020-02" db="EMBL/GenBank/DDBJ databases">
        <authorList>
            <person name="Meier V. D."/>
        </authorList>
    </citation>
    <scope>NUCLEOTIDE SEQUENCE</scope>
    <source>
        <strain evidence="4">AVDCRST_MAG80</strain>
    </source>
</reference>
<dbReference type="GO" id="GO:0046872">
    <property type="term" value="F:metal ion binding"/>
    <property type="evidence" value="ECO:0007669"/>
    <property type="project" value="UniProtKB-KW"/>
</dbReference>
<evidence type="ECO:0000256" key="2">
    <source>
        <dbReference type="ARBA" id="ARBA00022801"/>
    </source>
</evidence>
<dbReference type="SUPFAM" id="SSF51556">
    <property type="entry name" value="Metallo-dependent hydrolases"/>
    <property type="match status" value="1"/>
</dbReference>
<sequence>MFIDSHTHLLRLEVSPEEAIEAAAEAGVLDVVNVGTNVEDSQEGAKLAAALPNVYSSAGIHPHNAGTYTAAHLEALAELSESPGIVALGEVGLDYYRGDWSQEIQRALFEDAISLANDTRLPLIIHSREAFADTMAILTRARVPIVLHCFEGGEREAREAVERGYYVGLAGNTTYKNSRTAEVLEILDPERILVETDAPYLSPQAVRSKRNEPKYVVHTAHFVAERIGVGEEEFGALTSRNARNVFGLPLEV</sequence>
<dbReference type="NCBIfam" id="TIGR00010">
    <property type="entry name" value="YchF/TatD family DNA exonuclease"/>
    <property type="match status" value="1"/>
</dbReference>
<feature type="binding site" evidence="3">
    <location>
        <position position="6"/>
    </location>
    <ligand>
        <name>a divalent metal cation</name>
        <dbReference type="ChEBI" id="CHEBI:60240"/>
        <label>1</label>
    </ligand>
</feature>
<evidence type="ECO:0000256" key="1">
    <source>
        <dbReference type="ARBA" id="ARBA00022723"/>
    </source>
</evidence>
<dbReference type="EMBL" id="CADCVC010000152">
    <property type="protein sequence ID" value="CAA9446260.1"/>
    <property type="molecule type" value="Genomic_DNA"/>
</dbReference>
<dbReference type="InterPro" id="IPR018228">
    <property type="entry name" value="DNase_TatD-rel_CS"/>
</dbReference>
<evidence type="ECO:0000256" key="3">
    <source>
        <dbReference type="PIRSR" id="PIRSR005902-1"/>
    </source>
</evidence>
<organism evidence="4">
    <name type="scientific">uncultured Rubrobacteraceae bacterium</name>
    <dbReference type="NCBI Taxonomy" id="349277"/>
    <lineage>
        <taxon>Bacteria</taxon>
        <taxon>Bacillati</taxon>
        <taxon>Actinomycetota</taxon>
        <taxon>Rubrobacteria</taxon>
        <taxon>Rubrobacterales</taxon>
        <taxon>Rubrobacteraceae</taxon>
        <taxon>environmental samples</taxon>
    </lineage>
</organism>
<dbReference type="PANTHER" id="PTHR46124:SF2">
    <property type="entry name" value="D-AMINOACYL-TRNA DEACYLASE"/>
    <property type="match status" value="1"/>
</dbReference>
<dbReference type="InterPro" id="IPR001130">
    <property type="entry name" value="TatD-like"/>
</dbReference>
<dbReference type="InterPro" id="IPR032466">
    <property type="entry name" value="Metal_Hydrolase"/>
</dbReference>
<name>A0A6J4QJ94_9ACTN</name>
<feature type="binding site" evidence="3">
    <location>
        <position position="8"/>
    </location>
    <ligand>
        <name>a divalent metal cation</name>
        <dbReference type="ChEBI" id="CHEBI:60240"/>
        <label>1</label>
    </ligand>
</feature>
<dbReference type="PIRSF" id="PIRSF005902">
    <property type="entry name" value="DNase_TatD"/>
    <property type="match status" value="1"/>
</dbReference>
<gene>
    <name evidence="4" type="ORF">AVDCRST_MAG80-1803</name>
</gene>
<proteinExistence type="predicted"/>
<dbReference type="PROSITE" id="PS01091">
    <property type="entry name" value="TATD_3"/>
    <property type="match status" value="1"/>
</dbReference>
<feature type="binding site" evidence="3">
    <location>
        <position position="197"/>
    </location>
    <ligand>
        <name>a divalent metal cation</name>
        <dbReference type="ChEBI" id="CHEBI:60240"/>
        <label>1</label>
    </ligand>
</feature>